<evidence type="ECO:0000256" key="5">
    <source>
        <dbReference type="HAMAP-Rule" id="MF_00786"/>
    </source>
</evidence>
<dbReference type="PANTHER" id="PTHR43182:SF1">
    <property type="entry name" value="COBALT-PRECORRIN-7 C(5)-METHYLTRANSFERASE"/>
    <property type="match status" value="1"/>
</dbReference>
<keyword evidence="2 5" id="KW-0489">Methyltransferase</keyword>
<name>F6BDK5_METIK</name>
<evidence type="ECO:0000259" key="6">
    <source>
        <dbReference type="Pfam" id="PF13847"/>
    </source>
</evidence>
<evidence type="ECO:0000256" key="4">
    <source>
        <dbReference type="ARBA" id="ARBA00022691"/>
    </source>
</evidence>
<keyword evidence="3 5" id="KW-0808">Transferase</keyword>
<dbReference type="UniPathway" id="UPA00148">
    <property type="reaction ID" value="UER00229"/>
</dbReference>
<dbReference type="NCBIfam" id="TIGR02469">
    <property type="entry name" value="CbiT"/>
    <property type="match status" value="1"/>
</dbReference>
<dbReference type="GO" id="GO:0019251">
    <property type="term" value="P:anaerobic cobalamin biosynthetic process"/>
    <property type="evidence" value="ECO:0007669"/>
    <property type="project" value="UniProtKB-UniRule"/>
</dbReference>
<dbReference type="CDD" id="cd02440">
    <property type="entry name" value="AdoMet_MTases"/>
    <property type="match status" value="1"/>
</dbReference>
<comment type="catalytic activity">
    <reaction evidence="5">
        <text>Co-precorrin-6B + S-adenosyl-L-methionine = Co-precorrin-7 + S-adenosyl-L-homocysteine + CO2</text>
        <dbReference type="Rhea" id="RHEA:36067"/>
        <dbReference type="ChEBI" id="CHEBI:16526"/>
        <dbReference type="ChEBI" id="CHEBI:57856"/>
        <dbReference type="ChEBI" id="CHEBI:59789"/>
        <dbReference type="ChEBI" id="CHEBI:70791"/>
        <dbReference type="ChEBI" id="CHEBI:72780"/>
        <dbReference type="EC" id="2.1.1.196"/>
    </reaction>
</comment>
<dbReference type="Pfam" id="PF13847">
    <property type="entry name" value="Methyltransf_31"/>
    <property type="match status" value="1"/>
</dbReference>
<feature type="domain" description="Methyltransferase" evidence="6">
    <location>
        <begin position="31"/>
        <end position="138"/>
    </location>
</feature>
<dbReference type="KEGG" id="mig:Metig_1024"/>
<feature type="binding site" evidence="5">
    <location>
        <position position="16"/>
    </location>
    <ligand>
        <name>S-adenosyl-L-methionine</name>
        <dbReference type="ChEBI" id="CHEBI:59789"/>
    </ligand>
</feature>
<dbReference type="EMBL" id="CP002737">
    <property type="protein sequence ID" value="AEF96566.1"/>
    <property type="molecule type" value="Genomic_DNA"/>
</dbReference>
<gene>
    <name evidence="5" type="primary">cbiT</name>
    <name evidence="7" type="ordered locus">Metig_1024</name>
</gene>
<dbReference type="InterPro" id="IPR014008">
    <property type="entry name" value="Cbl_synth_MTase_CbiT"/>
</dbReference>
<dbReference type="InterPro" id="IPR023475">
    <property type="entry name" value="CbiT"/>
</dbReference>
<dbReference type="GO" id="GO:0032259">
    <property type="term" value="P:methylation"/>
    <property type="evidence" value="ECO:0007669"/>
    <property type="project" value="UniProtKB-KW"/>
</dbReference>
<dbReference type="GO" id="GO:0043776">
    <property type="term" value="F:cobalt-precorrin-6B C5-methyltransferase activity"/>
    <property type="evidence" value="ECO:0007669"/>
    <property type="project" value="RHEA"/>
</dbReference>
<evidence type="ECO:0000256" key="2">
    <source>
        <dbReference type="ARBA" id="ARBA00022603"/>
    </source>
</evidence>
<dbReference type="HAMAP" id="MF_00786">
    <property type="entry name" value="CbiT"/>
    <property type="match status" value="1"/>
</dbReference>
<proteinExistence type="inferred from homology"/>
<dbReference type="EC" id="2.1.1.196" evidence="5"/>
<evidence type="ECO:0000313" key="8">
    <source>
        <dbReference type="Proteomes" id="UP000009227"/>
    </source>
</evidence>
<evidence type="ECO:0000256" key="3">
    <source>
        <dbReference type="ARBA" id="ARBA00022679"/>
    </source>
</evidence>
<dbReference type="Proteomes" id="UP000009227">
    <property type="component" value="Chromosome"/>
</dbReference>
<accession>F6BDK5</accession>
<keyword evidence="8" id="KW-1185">Reference proteome</keyword>
<dbReference type="RefSeq" id="WP_013799168.1">
    <property type="nucleotide sequence ID" value="NC_015562.1"/>
</dbReference>
<dbReference type="Gene3D" id="3.40.50.150">
    <property type="entry name" value="Vaccinia Virus protein VP39"/>
    <property type="match status" value="1"/>
</dbReference>
<dbReference type="InterPro" id="IPR050714">
    <property type="entry name" value="Cobalamin_biosynth_MTase"/>
</dbReference>
<sequence length="181" mass="20094">MIPDDEFIRVEGVPITKEEIRAVSIGKLRLNKDDVVVDIGCGSGGMTVEIAKRCKFVYAIDVDDKAIETTTKNLKKFGIKNCKVIKGNAKEILNDIDFNKAFIGGTKDIEEIIKTLNKKEIKHIVANTIVLENAIRVISLLEKYNYNVEVVNVSVSYGKKISIGYMMMAKNPITIITGKKG</sequence>
<dbReference type="GeneID" id="10643878"/>
<keyword evidence="1 5" id="KW-0169">Cobalamin biosynthesis</keyword>
<evidence type="ECO:0000313" key="7">
    <source>
        <dbReference type="EMBL" id="AEF96566.1"/>
    </source>
</evidence>
<dbReference type="GO" id="GO:0008276">
    <property type="term" value="F:protein methyltransferase activity"/>
    <property type="evidence" value="ECO:0007669"/>
    <property type="project" value="InterPro"/>
</dbReference>
<evidence type="ECO:0000256" key="1">
    <source>
        <dbReference type="ARBA" id="ARBA00022573"/>
    </source>
</evidence>
<feature type="binding site" evidence="5">
    <location>
        <begin position="40"/>
        <end position="44"/>
    </location>
    <ligand>
        <name>S-adenosyl-L-methionine</name>
        <dbReference type="ChEBI" id="CHEBI:59789"/>
    </ligand>
</feature>
<dbReference type="HOGENOM" id="CLU_094143_0_0_2"/>
<dbReference type="SUPFAM" id="SSF53335">
    <property type="entry name" value="S-adenosyl-L-methionine-dependent methyltransferases"/>
    <property type="match status" value="1"/>
</dbReference>
<protein>
    <recommendedName>
        <fullName evidence="5">Probable cobalt-precorrin-6B C(15)-methyltransferase (decarboxylating)</fullName>
        <ecNumber evidence="5">2.1.1.196</ecNumber>
    </recommendedName>
</protein>
<dbReference type="AlphaFoldDB" id="F6BDK5"/>
<comment type="similarity">
    <text evidence="5">Belongs to the methyltransferase superfamily. Archaeal-type CbiT family.</text>
</comment>
<dbReference type="InterPro" id="IPR025714">
    <property type="entry name" value="Methyltranfer_dom"/>
</dbReference>
<keyword evidence="4 5" id="KW-0949">S-adenosyl-L-methionine</keyword>
<feature type="binding site" evidence="5">
    <location>
        <position position="61"/>
    </location>
    <ligand>
        <name>S-adenosyl-L-methionine</name>
        <dbReference type="ChEBI" id="CHEBI:59789"/>
    </ligand>
</feature>
<dbReference type="OrthoDB" id="6027at2157"/>
<dbReference type="InterPro" id="IPR029063">
    <property type="entry name" value="SAM-dependent_MTases_sf"/>
</dbReference>
<reference evidence="7 8" key="1">
    <citation type="submission" date="2011-05" db="EMBL/GenBank/DDBJ databases">
        <title>Complete sequence of Methanotorris igneus Kol 5.</title>
        <authorList>
            <consortium name="US DOE Joint Genome Institute"/>
            <person name="Lucas S."/>
            <person name="Han J."/>
            <person name="Lapidus A."/>
            <person name="Cheng J.-F."/>
            <person name="Goodwin L."/>
            <person name="Pitluck S."/>
            <person name="Peters L."/>
            <person name="Mikhailova N."/>
            <person name="Chertkov O."/>
            <person name="Han C."/>
            <person name="Tapia R."/>
            <person name="Land M."/>
            <person name="Hauser L."/>
            <person name="Kyrpides N."/>
            <person name="Ivanova N."/>
            <person name="Pagani I."/>
            <person name="Sieprawska-Lupa M."/>
            <person name="Whitman W."/>
            <person name="Woyke T."/>
        </authorList>
    </citation>
    <scope>NUCLEOTIDE SEQUENCE [LARGE SCALE GENOMIC DNA]</scope>
    <source>
        <strain evidence="8">DSM 5666 / JCM 11834 / Kol 5</strain>
    </source>
</reference>
<dbReference type="PANTHER" id="PTHR43182">
    <property type="entry name" value="COBALT-PRECORRIN-6B C(15)-METHYLTRANSFERASE (DECARBOXYLATING)"/>
    <property type="match status" value="1"/>
</dbReference>
<organism evidence="8">
    <name type="scientific">Methanotorris igneus (strain DSM 5666 / JCM 11834 / Kol 5)</name>
    <dbReference type="NCBI Taxonomy" id="880724"/>
    <lineage>
        <taxon>Archaea</taxon>
        <taxon>Methanobacteriati</taxon>
        <taxon>Methanobacteriota</taxon>
        <taxon>Methanomada group</taxon>
        <taxon>Methanococci</taxon>
        <taxon>Methanococcales</taxon>
        <taxon>Methanocaldococcaceae</taxon>
        <taxon>Methanotorris</taxon>
    </lineage>
</organism>
<dbReference type="STRING" id="880724.Metig_1024"/>
<feature type="binding site" evidence="5">
    <location>
        <position position="89"/>
    </location>
    <ligand>
        <name>S-adenosyl-L-methionine</name>
        <dbReference type="ChEBI" id="CHEBI:59789"/>
    </ligand>
</feature>
<comment type="pathway">
    <text evidence="5">Cofactor biosynthesis; adenosylcobalamin biosynthesis; cob(II)yrinate a,c-diamide from sirohydrochlorin (anaerobic route): step 8/10.</text>
</comment>
<comment type="function">
    <text evidence="5">Catalyzes the methylation of C-15 in cobalt-precorrin-6B followed by the decarboxylation of C-12 to form cobalt-precorrin-7.</text>
</comment>